<sequence>MMMTQIVSVSAVPDLVLDDLVGEVFPAAFDDEIESLRKSLRPSVDEVIAALQRSRAAFDLAAETEVAWLRKMGVGASAVFDRFLRNVEAALD</sequence>
<protein>
    <submittedName>
        <fullName evidence="1">Uncharacterized protein</fullName>
    </submittedName>
</protein>
<dbReference type="Proteomes" id="UP000808215">
    <property type="component" value="Unassembled WGS sequence"/>
</dbReference>
<evidence type="ECO:0000313" key="2">
    <source>
        <dbReference type="Proteomes" id="UP000808215"/>
    </source>
</evidence>
<dbReference type="RefSeq" id="WP_200091041.1">
    <property type="nucleotide sequence ID" value="NZ_JADVKH010000008.1"/>
</dbReference>
<keyword evidence="2" id="KW-1185">Reference proteome</keyword>
<evidence type="ECO:0000313" key="1">
    <source>
        <dbReference type="EMBL" id="MBJ9686534.1"/>
    </source>
</evidence>
<proteinExistence type="predicted"/>
<dbReference type="EMBL" id="JADVKH010000008">
    <property type="protein sequence ID" value="MBJ9686534.1"/>
    <property type="molecule type" value="Genomic_DNA"/>
</dbReference>
<reference evidence="1 2" key="1">
    <citation type="submission" date="2020-11" db="EMBL/GenBank/DDBJ databases">
        <title>Enhanced detection system for hospital associated transmission using whole genome sequencing surveillance.</title>
        <authorList>
            <person name="Harrison L.H."/>
            <person name="Van Tyne D."/>
            <person name="Marsh J.W."/>
            <person name="Griffith M.P."/>
            <person name="Snyder D.J."/>
            <person name="Cooper V.S."/>
            <person name="Mustapha M."/>
        </authorList>
    </citation>
    <scope>NUCLEOTIDE SEQUENCE [LARGE SCALE GENOMIC DNA]</scope>
    <source>
        <strain evidence="1 2">BC00020</strain>
    </source>
</reference>
<accession>A0ABS1AQW7</accession>
<gene>
    <name evidence="1" type="ORF">I5589_05500</name>
</gene>
<name>A0ABS1AQW7_BURVI</name>
<comment type="caution">
    <text evidence="1">The sequence shown here is derived from an EMBL/GenBank/DDBJ whole genome shotgun (WGS) entry which is preliminary data.</text>
</comment>
<organism evidence="1 2">
    <name type="scientific">Burkholderia vietnamiensis</name>
    <dbReference type="NCBI Taxonomy" id="60552"/>
    <lineage>
        <taxon>Bacteria</taxon>
        <taxon>Pseudomonadati</taxon>
        <taxon>Pseudomonadota</taxon>
        <taxon>Betaproteobacteria</taxon>
        <taxon>Burkholderiales</taxon>
        <taxon>Burkholderiaceae</taxon>
        <taxon>Burkholderia</taxon>
        <taxon>Burkholderia cepacia complex</taxon>
    </lineage>
</organism>